<evidence type="ECO:0000313" key="4">
    <source>
        <dbReference type="Proteomes" id="UP001173801"/>
    </source>
</evidence>
<dbReference type="PANTHER" id="PTHR41786">
    <property type="entry name" value="MOTILITY ACCESSORY FACTOR MAF"/>
    <property type="match status" value="1"/>
</dbReference>
<keyword evidence="1" id="KW-1133">Transmembrane helix</keyword>
<protein>
    <submittedName>
        <fullName evidence="3">DUF115 domain-containing protein</fullName>
    </submittedName>
</protein>
<accession>A0ABT7HQ08</accession>
<feature type="domain" description="6-hydroxymethylpterin diphosphokinase MptE-like" evidence="2">
    <location>
        <begin position="221"/>
        <end position="392"/>
    </location>
</feature>
<reference evidence="3" key="1">
    <citation type="submission" date="2022-08" db="EMBL/GenBank/DDBJ databases">
        <authorList>
            <person name="Wang H."/>
        </authorList>
    </citation>
    <scope>NUCLEOTIDE SEQUENCE</scope>
    <source>
        <strain evidence="3">PS10</strain>
    </source>
</reference>
<comment type="caution">
    <text evidence="3">The sequence shown here is derived from an EMBL/GenBank/DDBJ whole genome shotgun (WGS) entry which is preliminary data.</text>
</comment>
<evidence type="ECO:0000313" key="3">
    <source>
        <dbReference type="EMBL" id="MDL0089002.1"/>
    </source>
</evidence>
<gene>
    <name evidence="3" type="ORF">NYG85_06390</name>
</gene>
<dbReference type="EMBL" id="JANURM010000006">
    <property type="protein sequence ID" value="MDL0089002.1"/>
    <property type="molecule type" value="Genomic_DNA"/>
</dbReference>
<dbReference type="Pfam" id="PF01973">
    <property type="entry name" value="MptE-like"/>
    <property type="match status" value="1"/>
</dbReference>
<name>A0ABT7HQ08_9BACT</name>
<reference evidence="3" key="2">
    <citation type="journal article" date="2023" name="Microorganisms">
        <title>Isolation and Genomic Characteristics of Cat-Borne Campylobacter felis sp. nov. and Sheep-Borne Campylobacter ovis sp. nov.</title>
        <authorList>
            <person name="Wang H."/>
            <person name="Li Y."/>
            <person name="Gu Y."/>
            <person name="Zhou G."/>
            <person name="Chen X."/>
            <person name="Zhang X."/>
            <person name="Shao Z."/>
            <person name="Zhang J."/>
            <person name="Zhang M."/>
        </authorList>
    </citation>
    <scope>NUCLEOTIDE SEQUENCE</scope>
    <source>
        <strain evidence="3">PS10</strain>
    </source>
</reference>
<organism evidence="3 4">
    <name type="scientific">Campylobacter gastrosuis</name>
    <dbReference type="NCBI Taxonomy" id="2974576"/>
    <lineage>
        <taxon>Bacteria</taxon>
        <taxon>Pseudomonadati</taxon>
        <taxon>Campylobacterota</taxon>
        <taxon>Epsilonproteobacteria</taxon>
        <taxon>Campylobacterales</taxon>
        <taxon>Campylobacteraceae</taxon>
        <taxon>Campylobacter</taxon>
    </lineage>
</organism>
<keyword evidence="4" id="KW-1185">Reference proteome</keyword>
<feature type="transmembrane region" description="Helical" evidence="1">
    <location>
        <begin position="93"/>
        <end position="110"/>
    </location>
</feature>
<keyword evidence="1" id="KW-0812">Transmembrane</keyword>
<evidence type="ECO:0000256" key="1">
    <source>
        <dbReference type="SAM" id="Phobius"/>
    </source>
</evidence>
<dbReference type="Proteomes" id="UP001173801">
    <property type="component" value="Unassembled WGS sequence"/>
</dbReference>
<proteinExistence type="predicted"/>
<dbReference type="InterPro" id="IPR002826">
    <property type="entry name" value="MptE-like"/>
</dbReference>
<dbReference type="PANTHER" id="PTHR41786:SF1">
    <property type="entry name" value="6-HYDROXYMETHYLPTERIN DIPHOSPHOKINASE MPTE-LIKE DOMAIN-CONTAINING PROTEIN"/>
    <property type="match status" value="1"/>
</dbReference>
<sequence length="657" mass="75316">MKKDEKKRAKLVGIENPIFEKNLQALFQQDEILATRLFAMDSQDKYEIFVNKNDPIDINIINKQTLKYVYDHPAKDVEAMLEDIEKKYKRYPVLYFYGLGNAILYKGLLFNKTHEFIVVVEPEVEIIYAILNIVDLSAELASGRLILFYSKLAQYAHFYYIISKSEVNRYVKLYDLHIHTTFYDDFSDDYERVNKDFAKAISQMVANTGNSIDDMLIGIRQHIENLPDMITGYAYKDIVNKRHELMDTAIIVATGPSLDKQLPLLKKVAPYATIISVDASYPILAKHGIKPDYVTSIERVVATSSFFKKRYKGFDDDIFFIVASLTHQQTIKNIKPRKLALTIRPQASEILFGLGRFGYLGIGHSTANQAYQLAYVLGHKNIILIGQDLAFSPDGKSHATGHAFKQDDEEIYIKAYGGEGVVRTTYVWEKFKNQYERDISSNNNNDIKTYNCTEGGARIEGSIEEPFLAVTDRLLKDKKPKKLPQIKMVNQRDINIYLKRSFDVIERKLKIESFVKSKIEETFLAVVEDIDAIIKLRNENKITEKLFSKLLRLVNKIDKVKDIIAKKKFSSVLENIVSISVYYQELELAKISVAPSESKIEKVNKLVEWVEIHKYWLFSLAGGLNADIETTKKASKNLVKEMKKRGILPAGGEKILK</sequence>
<evidence type="ECO:0000259" key="2">
    <source>
        <dbReference type="Pfam" id="PF01973"/>
    </source>
</evidence>
<dbReference type="RefSeq" id="WP_284937660.1">
    <property type="nucleotide sequence ID" value="NZ_JANURM010000006.1"/>
</dbReference>
<keyword evidence="1" id="KW-0472">Membrane</keyword>